<dbReference type="Pfam" id="PF00017">
    <property type="entry name" value="SH2"/>
    <property type="match status" value="1"/>
</dbReference>
<feature type="region of interest" description="Disordered" evidence="2">
    <location>
        <begin position="720"/>
        <end position="783"/>
    </location>
</feature>
<feature type="compositionally biased region" description="Low complexity" evidence="2">
    <location>
        <begin position="323"/>
        <end position="332"/>
    </location>
</feature>
<protein>
    <recommendedName>
        <fullName evidence="3">SH2 domain-containing protein</fullName>
    </recommendedName>
</protein>
<evidence type="ECO:0000256" key="1">
    <source>
        <dbReference type="PROSITE-ProRule" id="PRU00191"/>
    </source>
</evidence>
<evidence type="ECO:0000256" key="2">
    <source>
        <dbReference type="SAM" id="MobiDB-lite"/>
    </source>
</evidence>
<dbReference type="Gene3D" id="3.30.505.10">
    <property type="entry name" value="SH2 domain"/>
    <property type="match status" value="1"/>
</dbReference>
<dbReference type="InterPro" id="IPR000159">
    <property type="entry name" value="RA_dom"/>
</dbReference>
<dbReference type="SUPFAM" id="SSF55550">
    <property type="entry name" value="SH2 domain"/>
    <property type="match status" value="1"/>
</dbReference>
<feature type="compositionally biased region" description="Low complexity" evidence="2">
    <location>
        <begin position="82"/>
        <end position="106"/>
    </location>
</feature>
<feature type="compositionally biased region" description="Polar residues" evidence="2">
    <location>
        <begin position="753"/>
        <end position="783"/>
    </location>
</feature>
<organism evidence="4 5">
    <name type="scientific">Orchesella dallaii</name>
    <dbReference type="NCBI Taxonomy" id="48710"/>
    <lineage>
        <taxon>Eukaryota</taxon>
        <taxon>Metazoa</taxon>
        <taxon>Ecdysozoa</taxon>
        <taxon>Arthropoda</taxon>
        <taxon>Hexapoda</taxon>
        <taxon>Collembola</taxon>
        <taxon>Entomobryomorpha</taxon>
        <taxon>Entomobryoidea</taxon>
        <taxon>Orchesellidae</taxon>
        <taxon>Orchesellinae</taxon>
        <taxon>Orchesella</taxon>
    </lineage>
</organism>
<feature type="region of interest" description="Disordered" evidence="2">
    <location>
        <begin position="296"/>
        <end position="315"/>
    </location>
</feature>
<dbReference type="CDD" id="cd01776">
    <property type="entry name" value="RA_Rin"/>
    <property type="match status" value="1"/>
</dbReference>
<dbReference type="EMBL" id="CAXLJM020000045">
    <property type="protein sequence ID" value="CAL8110517.1"/>
    <property type="molecule type" value="Genomic_DNA"/>
</dbReference>
<feature type="region of interest" description="Disordered" evidence="2">
    <location>
        <begin position="323"/>
        <end position="359"/>
    </location>
</feature>
<evidence type="ECO:0000259" key="3">
    <source>
        <dbReference type="PROSITE" id="PS50001"/>
    </source>
</evidence>
<dbReference type="Pfam" id="PF23268">
    <property type="entry name" value="RIN1"/>
    <property type="match status" value="1"/>
</dbReference>
<feature type="region of interest" description="Disordered" evidence="2">
    <location>
        <begin position="73"/>
        <end position="106"/>
    </location>
</feature>
<feature type="region of interest" description="Disordered" evidence="2">
    <location>
        <begin position="665"/>
        <end position="692"/>
    </location>
</feature>
<dbReference type="Pfam" id="PF00788">
    <property type="entry name" value="RA"/>
    <property type="match status" value="1"/>
</dbReference>
<dbReference type="CDD" id="cd00173">
    <property type="entry name" value="SH2"/>
    <property type="match status" value="1"/>
</dbReference>
<name>A0ABP1QTR3_9HEXA</name>
<comment type="caution">
    <text evidence="4">The sequence shown here is derived from an EMBL/GenBank/DDBJ whole genome shotgun (WGS) entry which is preliminary data.</text>
</comment>
<dbReference type="InterPro" id="IPR037191">
    <property type="entry name" value="VPS9_dom_sf"/>
</dbReference>
<reference evidence="4 5" key="1">
    <citation type="submission" date="2024-08" db="EMBL/GenBank/DDBJ databases">
        <authorList>
            <person name="Cucini C."/>
            <person name="Frati F."/>
        </authorList>
    </citation>
    <scope>NUCLEOTIDE SEQUENCE [LARGE SCALE GENOMIC DNA]</scope>
</reference>
<evidence type="ECO:0000313" key="5">
    <source>
        <dbReference type="Proteomes" id="UP001642540"/>
    </source>
</evidence>
<feature type="domain" description="SH2" evidence="3">
    <location>
        <begin position="123"/>
        <end position="213"/>
    </location>
</feature>
<dbReference type="Proteomes" id="UP001642540">
    <property type="component" value="Unassembled WGS sequence"/>
</dbReference>
<keyword evidence="1" id="KW-0727">SH2 domain</keyword>
<dbReference type="SUPFAM" id="SSF109993">
    <property type="entry name" value="VPS9 domain"/>
    <property type="match status" value="1"/>
</dbReference>
<evidence type="ECO:0000313" key="4">
    <source>
        <dbReference type="EMBL" id="CAL8110517.1"/>
    </source>
</evidence>
<keyword evidence="5" id="KW-1185">Reference proteome</keyword>
<gene>
    <name evidence="4" type="ORF">ODALV1_LOCUS14318</name>
</gene>
<dbReference type="PROSITE" id="PS50001">
    <property type="entry name" value="SH2"/>
    <property type="match status" value="1"/>
</dbReference>
<dbReference type="InterPro" id="IPR000980">
    <property type="entry name" value="SH2"/>
</dbReference>
<dbReference type="InterPro" id="IPR036860">
    <property type="entry name" value="SH2_dom_sf"/>
</dbReference>
<proteinExistence type="predicted"/>
<sequence length="1225" mass="134938">MASEFEDAFASCYNAVATIVPISVRTVSSSNILDAKGVSGTSLTFAELMKPAKKCYSMDDIFDAAVRNETSPAKRVMSDCVPSPSSDSSYASSSATKSSSGSSASPTCEISLLERLIRTHPIWFLPSLQRSGALHLLQGREVGNFIVRSSTQPLTMALSVKLPGNHVEHYLLKAIGNRIALENSTHTFETVHQLIAHYCDVSDEIPVCLRVPTAIAEAISRQQLRSYALLGQEFWTHSSSGSGKELSSPSDVEVNKNFLSSGLESHSSSSQTSLCDGTKKPCRPTTLELGGCSATVGGTGATCTPPPVPPRWSRSALLTPLSLPSSIQSTPSEVQSTFSEKSSRPGKKKKRNSGGNKAESIHYKDTEILDLFKGTKTIYDDKASDYEDIWSPHERAHTPRLSTFKPDLIASSLASDLDTCTNILRNKNNNKGQLHSPRTAQSEDEERLVENKNAQNNRHSLNGQHLSQVQIQITDTKDVSVKRRSRVEGEELENRNSVDLENKKSPGLYSEPVDSIAFRRFGNHRHSEPNIRWSQPVLSLLKLDFSGVGGLSEDESRVETVGTGKGKIALLQRRLQEKREQQITTASYHQSISASQHHISNRESVTNVAASVSVGSELIVNRATMDENNRNLNSKSHTCVSVDNLYNSNVKQLLVSDTVNTENKEISVPKDGTNEMQSAPEDLRNSNSQHTNEASVLEVSNNQSWRVDNSWEFVMWQKNGERHPQESTAKFPVLTPPNSPHNVEGGVDHHSGDNFSGISQTESSLNSVNNNQSDYDGSNNNLHRFSRYDNLEIQRAEDESSEDGQLEAEGQEKISAPWDSSKWEHLLRLVSESTQQLDSLQMLESSLEKRRNLVEAQVSQLAVPNVDESKQRISKILEVSGNVDKASKSITSAVRKMASTDDGVFGPTLKSFISCTISAKTQDPNKVMRNVRQFISGMKNFLVGVSPETTDLRAEIKKQTEMLNDSEFLNIDSILEEILVDLVIAPLTLHIRGLIDSFIVKTQEPLTLNNQTNTDFKYFTLDQQSKAGFEKLKGIYSGFEDSVSPIKKLDKWNEYVCQVQDMENYSSDSFLPLLTEMLGATASISLPSHVEYMIGLLPHSLAEQNNYSLSLLQSAVSGVKCQNDGSQGTSTLTSVRVIVPDERNGTLIRKVVPVRESTTNKEVAKMVASKLGITNPGDYVLVKIKDGEEKLCIECDLVSESVGDTSAALAYKRIDAKIGWPQRMS</sequence>
<dbReference type="SMART" id="SM00252">
    <property type="entry name" value="SH2"/>
    <property type="match status" value="1"/>
</dbReference>
<accession>A0ABP1QTR3</accession>